<feature type="coiled-coil region" evidence="6">
    <location>
        <begin position="1807"/>
        <end position="1859"/>
    </location>
</feature>
<keyword evidence="3" id="KW-0677">Repeat</keyword>
<dbReference type="SUPFAM" id="SSF46966">
    <property type="entry name" value="Spectrin repeat"/>
    <property type="match status" value="9"/>
</dbReference>
<organism evidence="7 8">
    <name type="scientific">Rotaria sordida</name>
    <dbReference type="NCBI Taxonomy" id="392033"/>
    <lineage>
        <taxon>Eukaryota</taxon>
        <taxon>Metazoa</taxon>
        <taxon>Spiralia</taxon>
        <taxon>Gnathifera</taxon>
        <taxon>Rotifera</taxon>
        <taxon>Eurotatoria</taxon>
        <taxon>Bdelloidea</taxon>
        <taxon>Philodinida</taxon>
        <taxon>Philodinidae</taxon>
        <taxon>Rotaria</taxon>
    </lineage>
</organism>
<feature type="coiled-coil region" evidence="6">
    <location>
        <begin position="542"/>
        <end position="649"/>
    </location>
</feature>
<keyword evidence="4" id="KW-0472">Membrane</keyword>
<accession>A0A814FSN0</accession>
<comment type="subcellular location">
    <subcellularLocation>
        <location evidence="1">Nucleus membrane</location>
    </subcellularLocation>
</comment>
<dbReference type="Pfam" id="PF00435">
    <property type="entry name" value="Spectrin"/>
    <property type="match status" value="1"/>
</dbReference>
<sequence length="4234" mass="507077">MTSQVLTLVGQNGKQSVRREWERVQTKSHQINTTILKIEQQLQNCITDWLTFIKESEQLSYELNNFESSLKMINIRIQNDGQTPVDTLRNMKNDLDLIESKLNSLNRFAIDLSQRTQETDLLEHLQQLQIFIQRLKILLKDLLRKATDGQTKYSLYSQQINNYNELLNECELILNKIINDIDIWNNNTSLSIETIQTTSNVLQSLINNQSVVQRQANLLNEVTESLLDSVENANFFRQTCLIIQNRQKNIIQQTNTIENQLDNLLQRINDIKRLKTKINDSHINIEQKLKQINDSISTINTDEKQEQLIRIQEEIDQRESLLTQYTEFLTEMTRTQTNVISLAQKPDSSISDEDYMKIKHSSETIFRSFDTISAIGHRLLDNYSQYTQLCHSIKSALDLNEQNRQTFEFAMKNTETIYLTAVEIRQEQDEIIKNLQQQLIHLEQIINQTNELDDIQTFDQTYEEINTYIETIHIKLKSIMSNVDNQHLSILTNIQQRLQIISNREYEQYNRQQKDFRERIEVLFEWIKQTQRYESISDKRDVESLQREYTRLNEKQQEINEKSKDIDTLSRNINNSKLPNESLQKLRQDIEHLKERLTESTNELETRNKFIKKTIRSVEDALKSLDEHMIKFETQNEERERRKRQYEHEWPLFMDEINLLQDKLNTLKQRKGNIYDSIEEQLHFIRNQNQELNQYQDELIKLKKHGQTICFEDGNSLPLPSEIHLLQSIITFLKQQFEQRHEILIEAQRCRDIYLTEYKLYEDTYSLCMERLSRSISLPSTSDEYARQLYEYKNSNEQINEKYRHLNFLYDKLDRETRTRYFKQHHDLEKRSNDLQNKMIQQTIHSEYILRIWKEYQIRLNDIIYQLNDIEKQLSLNKHLIHFQQIQSTFILYKDLKQRLILIEPELLHLNDEIQTLCRELNIISLKSDIQNVKENFNRIASDIREKFDCHKTATALANDIKRNLAILEDTLGQCSNESQTHYDGNVSELKIQLEKMMDVEKRLENIADIYSNTITLIKRLTTYKLYDLESIETNLENFHHKWISLKTEVLRNENILHQNIINNLPSRQACKEMFVFVDTIKRLLDTDHGTQINNKEILQKLIKRYRDMRVDVLNHQRTIDFLNESFKQEANVDLTSMDYMENIKQINIDWIKIKSLISARIDTLEQLNDQFNEFDQTVRTLSDWVHEQTSDLEFMRTRNLEAGAKDNIRRCNEMEFQLTTKQQILTSLKSYNGRLMSSSSTFRITDQDGTIQNLRHMLDNLSPSIEQLKVKSKSILTDWQEYNRVLLEMEKILREAEAEIDRIEISAMNVETYEMSTRKAQEYLQAMESHRHHFDQITVHDRHLSGQCDGQTSSKINEITLRIQQRWTTVQQRLQEIIKSSREVVDIWRQFNNSYVHLLDRLGEIEARWYTIQREKFTSESDSLFDKSKDFQQRLEQLDLEVMKLYECAKKLSNYLPPIAAKKIDTQYSVIKNQYIELQNFQNKLLTDYNELKHREKIYLDYLNELTQTINHVETILKSQKLTSENEDFNLKQLHELDILLQSKRNLIERLNSNEFILYMKRGKHLHELLIEYSHCMNLIKTRLKQIEIKEYNKLNFDKRCQKWNDYIQAIEQNLSVIQENIRTNYHGLIEIDTNLSNTINDFNQRQQELKELINEGKQIIDNQNIFIKMEQRWQNIMNTVLNKQKEIKELIKLWLSYQNYLENYHRLLKNKSEIEQKDLQTATINIINQIKQGSYITIHQNEELKNLLEKIYETNRRLIKHADTKTQAILEKELNDLQKSIYDIDFNLKQKRETLVTLLLRYNELDRTLEELSTIIKSIRSLQQQSTDDIDQFLVQCQNRNRELTQHRTELQRVRQAITENLTNEMQTHRSLIDRLQLLSSTLSSQLIDTNERERVRRRLNEIIRRWTQLEQDLIGEEENMEEMKNLTELYNNINITCEQWLKQTRNLINELINTRNVEIFDQLIPKAKNFLFEYQTSLENLQRLRNRLNRLVQTNRTPEATQKLNEVDRLLNEMTSHRENLEQRLDLSQKMHFQLNEFNKQYLFYEQWLENIQRTYDTITEQTLTTDEKLQRYHDIQIELDKRKQIINTLIHDYPQIVQLISIPIQQLIGNIERIKTNVTRKQEEYENQNQQQKDYRTRIEFLFEWLKQTHKYEPLSDKRDLDSLQREHARLIEKRQLIDEKSHDIDLLLRNINSSNLPNDTLQRLRQEIEHLKERFAETVIELETRTTFIKKTIKDVDEQQRKHRTYQESLNKLSSLVQHDYQIPGRSIEDALKALDEQMIKFESQNEERERRKRQREREWHLFMDEINLLQDKLNTFKQRKINTQDSIEEQLHFIRMQNQELDQYQDELSQLKQHGQTMCIEDGGSMPLPSEIHLLQSMITFLREQFEQRRQYLLQAERSRDIYLNECKLYEDIFNLTMERLSRSIQVASTSDQYARQLSEYKIYNEQIAEKHRQLNILYDKLDHDTRTRYLKQHNDLEKRSNELQDKIIEQTIYYEYLLRIWREYETRLDDIRHQIDEIQKQLPLTKRLLHFEQIQAAFVLYKDLRHRLIVIEPELLHLNDEIQNLCKELNVVSLENDIINVKDNFIRISNDIREKSDSHKSATVIVNDIKRNLTNLEDTLSQCSIESRTRYDGDISEMKNQLERMMEVEKRLESIGDVYSNTEALIKRLATYNLYDLQSTEAALESFHRKWTSLKTDILRSENILHQNIINNLPSRQACKEILLFIDTIKRLLDDDHGAPVNNRETLQKLLKRYRDMRVEVLNHQMTIDFLNESLQQEANVDVTSIDYMEKIKQINIDWIRIKSLISARIDTLEQLNDQFNEFDQTVRTLSDWVQEQTSDLEFMRSRNMEAGVKDNLRKCDEIEYQLTTKQQILTSLKSYSNRISSTSTTFRISDQDGTIQNLRHMLDHLSPSIEQLKLKSKSILSDWQEYNRVLLQIEKIIREAEAGIDRVQTSAMNVETYEMSTRKVQEHLQIMELHRNDLDQIVSQGRQLSSQCDGQTSLKINEITHRIQQQWTTVEQRLQEIIRPSREIVDNWRQFNSSYVHLLDRLGELEARWYTIQREKFTSDIESLLDKTKDFQQRLQQLDNEITKLYERAQKLGNHLPSIVAKKIDTQYSVIKNQYSELCTFHDKLQSDYNELKQREKIYLDYLNELIQTINQVQIDFKSQQLIDENEINNLKQLHEYHTLLLSKHDLIERLNSNEFILYFKRAKHLHEIMIEYTHTIELIKNRIKQLEINQYNKFNFDTRCQKWNDYIQAIEQNLAIIQLNLRTNYHGLLEIDNNLSNIINDFNQRQQELIQLINEGKKLIEQNLIIDQYTFTKLEQRWQIIMKTILNKQQEIKDIIKLWLSYQNYLENYYRLLKNKYEFEQEQLYLPTIALINQIKQGTYLNSIQNEELKNLLEKIYEINRRLIAYSDIKTQTILEKEWNDLQKSANEININIKQRFETLIKYRKSPRKEKLLGRYNELDHALDNVSISIKSIRTLQQQPTDELNQFILQCQSKDRELTQHRHELQRLRQIIAEISPELHPDDINQLMQKLNLLEIQWTDAERVIRTLIDNLTKKRSEYHDFEHKCKRLIEWFEHFLNTEINHRIDGLTLEASLDILKTEIRNLINDKRRYVNDLIIAARVLQTHITDQLQLQTLKQQIDRLEQILNTTEEHIEKRIKKTEIILKMFHDFEQGLENLRSWMDTVETNLQRSLSINTSNANELRVHQQSIVAIEADIEKHSTIVSSVLALGHNLLSETDIRSRNIGSIPRTIQSIEQRWLSLKDLIRKRKLELNTIHVSWKTVEDAIKRASKMITDHERFLNEVKRTCGQGLQGVRSEYKSLENFKRTLDDDEKDIQQIINNYSEIIRNHPTADPTGEIRSKIKDINTRWEILIGTVHETMKNLKYMLSVHDDFQLTQDSLALWLTDLDVLLTNLEHLSEASSNEKIRQLDDMDREIQEKQTKIEYVRTCANYLLSKTVDARGLTINMNELTKFCQQLRDLTKRIKKLKQKLMNSSDRHLDLITSARSSPLHETFFSTLSTHKRLASPTSSRSRSPQRYVRLRDRFFRSYDQIEWGDQYQRAQELLSDFEDILVQINGDFLAKEETFRSETPIGVHVEDLPFEFTYTRILTTTRRKIEALREIIQQIEQELGPLLVDDINNDPVVVDIMEKWNRLQTSAHDKDEHLKENRLQWKHFKRQLDELEQTAEQFTTLDGLLSRTIYSKTDAHRDQVQRLGFI</sequence>
<dbReference type="Gene3D" id="1.20.58.60">
    <property type="match status" value="9"/>
</dbReference>
<feature type="coiled-coil region" evidence="6">
    <location>
        <begin position="425"/>
        <end position="452"/>
    </location>
</feature>
<evidence type="ECO:0000256" key="3">
    <source>
        <dbReference type="ARBA" id="ARBA00022737"/>
    </source>
</evidence>
<feature type="coiled-coil region" evidence="6">
    <location>
        <begin position="1280"/>
        <end position="1314"/>
    </location>
</feature>
<dbReference type="CDD" id="cd00176">
    <property type="entry name" value="SPEC"/>
    <property type="match status" value="1"/>
</dbReference>
<dbReference type="InterPro" id="IPR018159">
    <property type="entry name" value="Spectrin/alpha-actinin"/>
</dbReference>
<keyword evidence="2" id="KW-0597">Phosphoprotein</keyword>
<evidence type="ECO:0000256" key="1">
    <source>
        <dbReference type="ARBA" id="ARBA00004126"/>
    </source>
</evidence>
<dbReference type="PANTHER" id="PTHR14514:SF2">
    <property type="entry name" value="A-KINASE ANCHOR PROTEIN 6"/>
    <property type="match status" value="1"/>
</dbReference>
<name>A0A814FSN0_9BILA</name>
<feature type="coiled-coil region" evidence="6">
    <location>
        <begin position="1895"/>
        <end position="1929"/>
    </location>
</feature>
<feature type="coiled-coil region" evidence="6">
    <location>
        <begin position="1974"/>
        <end position="2034"/>
    </location>
</feature>
<feature type="coiled-coil region" evidence="6">
    <location>
        <begin position="88"/>
        <end position="145"/>
    </location>
</feature>
<evidence type="ECO:0000256" key="5">
    <source>
        <dbReference type="ARBA" id="ARBA00023242"/>
    </source>
</evidence>
<dbReference type="GO" id="GO:0031965">
    <property type="term" value="C:nuclear membrane"/>
    <property type="evidence" value="ECO:0007669"/>
    <property type="project" value="UniProtKB-SubCell"/>
</dbReference>
<gene>
    <name evidence="7" type="ORF">ZHD862_LOCUS11852</name>
</gene>
<feature type="coiled-coil region" evidence="6">
    <location>
        <begin position="3987"/>
        <end position="4014"/>
    </location>
</feature>
<evidence type="ECO:0000313" key="8">
    <source>
        <dbReference type="Proteomes" id="UP000663864"/>
    </source>
</evidence>
<comment type="caution">
    <text evidence="7">The sequence shown here is derived from an EMBL/GenBank/DDBJ whole genome shotgun (WGS) entry which is preliminary data.</text>
</comment>
<reference evidence="7" key="1">
    <citation type="submission" date="2021-02" db="EMBL/GenBank/DDBJ databases">
        <authorList>
            <person name="Nowell W R."/>
        </authorList>
    </citation>
    <scope>NUCLEOTIDE SEQUENCE</scope>
</reference>
<dbReference type="InterPro" id="IPR002017">
    <property type="entry name" value="Spectrin_repeat"/>
</dbReference>
<feature type="coiled-coil region" evidence="6">
    <location>
        <begin position="2108"/>
        <end position="2304"/>
    </location>
</feature>
<dbReference type="PANTHER" id="PTHR14514">
    <property type="entry name" value="PKA ANCHORING PROTEIN"/>
    <property type="match status" value="1"/>
</dbReference>
<feature type="coiled-coil region" evidence="6">
    <location>
        <begin position="3611"/>
        <end position="3676"/>
    </location>
</feature>
<proteinExistence type="predicted"/>
<feature type="coiled-coil region" evidence="6">
    <location>
        <begin position="2473"/>
        <end position="2528"/>
    </location>
</feature>
<evidence type="ECO:0000313" key="7">
    <source>
        <dbReference type="EMBL" id="CAF0987754.1"/>
    </source>
</evidence>
<feature type="coiled-coil region" evidence="6">
    <location>
        <begin position="958"/>
        <end position="1007"/>
    </location>
</feature>
<evidence type="ECO:0000256" key="2">
    <source>
        <dbReference type="ARBA" id="ARBA00022553"/>
    </source>
</evidence>
<evidence type="ECO:0000256" key="6">
    <source>
        <dbReference type="SAM" id="Coils"/>
    </source>
</evidence>
<dbReference type="Proteomes" id="UP000663864">
    <property type="component" value="Unassembled WGS sequence"/>
</dbReference>
<feature type="coiled-coil region" evidence="6">
    <location>
        <begin position="3077"/>
        <end position="3111"/>
    </location>
</feature>
<keyword evidence="5" id="KW-0539">Nucleus</keyword>
<dbReference type="EMBL" id="CAJNOT010000455">
    <property type="protein sequence ID" value="CAF0987754.1"/>
    <property type="molecule type" value="Genomic_DNA"/>
</dbReference>
<feature type="coiled-coil region" evidence="6">
    <location>
        <begin position="2613"/>
        <end position="2662"/>
    </location>
</feature>
<keyword evidence="6" id="KW-0175">Coiled coil</keyword>
<evidence type="ECO:0000256" key="4">
    <source>
        <dbReference type="ARBA" id="ARBA00023136"/>
    </source>
</evidence>
<protein>
    <submittedName>
        <fullName evidence="7">Uncharacterized protein</fullName>
    </submittedName>
</protein>
<dbReference type="SMART" id="SM00150">
    <property type="entry name" value="SPEC"/>
    <property type="match status" value="7"/>
</dbReference>
<feature type="coiled-coil region" evidence="6">
    <location>
        <begin position="675"/>
        <end position="705"/>
    </location>
</feature>